<evidence type="ECO:0000256" key="1">
    <source>
        <dbReference type="ARBA" id="ARBA00001964"/>
    </source>
</evidence>
<dbReference type="CDD" id="cd02000">
    <property type="entry name" value="TPP_E1_PDC_ADC_BCADC"/>
    <property type="match status" value="1"/>
</dbReference>
<dbReference type="InterPro" id="IPR001017">
    <property type="entry name" value="DH_E1"/>
</dbReference>
<gene>
    <name evidence="6" type="ORF">DW839_02150</name>
    <name evidence="5" type="ORF">DWW02_03585</name>
</gene>
<dbReference type="Proteomes" id="UP000284543">
    <property type="component" value="Unassembled WGS sequence"/>
</dbReference>
<dbReference type="PANTHER" id="PTHR11516">
    <property type="entry name" value="PYRUVATE DEHYDROGENASE E1 COMPONENT, ALPHA SUBUNIT BACTERIAL AND ORGANELLAR"/>
    <property type="match status" value="1"/>
</dbReference>
<dbReference type="GO" id="GO:0006086">
    <property type="term" value="P:pyruvate decarboxylation to acetyl-CoA"/>
    <property type="evidence" value="ECO:0007669"/>
    <property type="project" value="TreeGrafter"/>
</dbReference>
<dbReference type="PANTHER" id="PTHR11516:SF60">
    <property type="entry name" value="PYRUVATE DEHYDROGENASE E1 COMPONENT SUBUNIT ALPHA"/>
    <property type="match status" value="1"/>
</dbReference>
<reference evidence="7 8" key="1">
    <citation type="submission" date="2018-08" db="EMBL/GenBank/DDBJ databases">
        <title>A genome reference for cultivated species of the human gut microbiota.</title>
        <authorList>
            <person name="Zou Y."/>
            <person name="Xue W."/>
            <person name="Luo G."/>
        </authorList>
    </citation>
    <scope>NUCLEOTIDE SEQUENCE [LARGE SCALE GENOMIC DNA]</scope>
    <source>
        <strain evidence="5 8">AF14-18</strain>
        <strain evidence="6 7">AM35-14</strain>
    </source>
</reference>
<dbReference type="Gene3D" id="3.40.50.970">
    <property type="match status" value="1"/>
</dbReference>
<proteinExistence type="predicted"/>
<sequence length="327" mass="36508">MALSKERLLKVYRDMVMIRRFEEVIEEYAANGTIPGFVHLSIGQEACQAGVVDALKKTDYKFPDHRGHGAIALCGTDPKLVMAEIFAKETGINHGRGGSMHVNDLECRNMGFNGIQGSTMVTCLGTAFASVYNGTDDVTAVFLGDGTLGEGTCHESMNMAATWKLPIIYCLVNNGYAISTRYEEAHPQKELKTWGEGYEVPSFRLDGNDIEAVIEAVEKAADRARKGEGPTVLEFMTYRWQGHFAGDPAAYRPEDEVSYWVNDRDPLKLTKAILLEREQVEPAVLQAVEEEEEKHVQEMLKFSLESEYPGIETATTYTYADREVELR</sequence>
<dbReference type="EMBL" id="QSHZ01000002">
    <property type="protein sequence ID" value="RHC58370.1"/>
    <property type="molecule type" value="Genomic_DNA"/>
</dbReference>
<evidence type="ECO:0000259" key="4">
    <source>
        <dbReference type="Pfam" id="PF00676"/>
    </source>
</evidence>
<evidence type="ECO:0000256" key="2">
    <source>
        <dbReference type="ARBA" id="ARBA00023002"/>
    </source>
</evidence>
<evidence type="ECO:0000256" key="3">
    <source>
        <dbReference type="ARBA" id="ARBA00023052"/>
    </source>
</evidence>
<name>A0A412ZF53_9FIRM</name>
<dbReference type="Pfam" id="PF00676">
    <property type="entry name" value="E1_dh"/>
    <property type="match status" value="1"/>
</dbReference>
<comment type="caution">
    <text evidence="5">The sequence shown here is derived from an EMBL/GenBank/DDBJ whole genome shotgun (WGS) entry which is preliminary data.</text>
</comment>
<dbReference type="InterPro" id="IPR050642">
    <property type="entry name" value="PDH_E1_Alpha_Subunit"/>
</dbReference>
<dbReference type="RefSeq" id="WP_002568002.1">
    <property type="nucleotide sequence ID" value="NZ_BAABXO010000001.1"/>
</dbReference>
<accession>A0A412ZF53</accession>
<dbReference type="Proteomes" id="UP000283975">
    <property type="component" value="Unassembled WGS sequence"/>
</dbReference>
<protein>
    <submittedName>
        <fullName evidence="5">Thiamine pyrophosphate-dependent dehydrogenase E1 component subunit alpha</fullName>
    </submittedName>
</protein>
<dbReference type="GO" id="GO:0004739">
    <property type="term" value="F:pyruvate dehydrogenase (acetyl-transferring) activity"/>
    <property type="evidence" value="ECO:0007669"/>
    <property type="project" value="TreeGrafter"/>
</dbReference>
<organism evidence="5 8">
    <name type="scientific">Enterocloster bolteae</name>
    <dbReference type="NCBI Taxonomy" id="208479"/>
    <lineage>
        <taxon>Bacteria</taxon>
        <taxon>Bacillati</taxon>
        <taxon>Bacillota</taxon>
        <taxon>Clostridia</taxon>
        <taxon>Lachnospirales</taxon>
        <taxon>Lachnospiraceae</taxon>
        <taxon>Enterocloster</taxon>
    </lineage>
</organism>
<evidence type="ECO:0000313" key="7">
    <source>
        <dbReference type="Proteomes" id="UP000283975"/>
    </source>
</evidence>
<keyword evidence="2" id="KW-0560">Oxidoreductase</keyword>
<evidence type="ECO:0000313" key="6">
    <source>
        <dbReference type="EMBL" id="RHC58370.1"/>
    </source>
</evidence>
<dbReference type="KEGG" id="cbol:CGC65_05110"/>
<dbReference type="AlphaFoldDB" id="A0A412ZF53"/>
<dbReference type="SUPFAM" id="SSF52518">
    <property type="entry name" value="Thiamin diphosphate-binding fold (THDP-binding)"/>
    <property type="match status" value="1"/>
</dbReference>
<evidence type="ECO:0000313" key="8">
    <source>
        <dbReference type="Proteomes" id="UP000284543"/>
    </source>
</evidence>
<dbReference type="EMBL" id="QRZM01000001">
    <property type="protein sequence ID" value="RGV78819.1"/>
    <property type="molecule type" value="Genomic_DNA"/>
</dbReference>
<comment type="cofactor">
    <cofactor evidence="1">
        <name>thiamine diphosphate</name>
        <dbReference type="ChEBI" id="CHEBI:58937"/>
    </cofactor>
</comment>
<keyword evidence="3" id="KW-0786">Thiamine pyrophosphate</keyword>
<feature type="domain" description="Dehydrogenase E1 component" evidence="4">
    <location>
        <begin position="13"/>
        <end position="310"/>
    </location>
</feature>
<evidence type="ECO:0000313" key="5">
    <source>
        <dbReference type="EMBL" id="RGV78819.1"/>
    </source>
</evidence>
<dbReference type="InterPro" id="IPR029061">
    <property type="entry name" value="THDP-binding"/>
</dbReference>